<gene>
    <name evidence="2" type="ORF">PoB_003015500</name>
</gene>
<feature type="region of interest" description="Disordered" evidence="1">
    <location>
        <begin position="16"/>
        <end position="37"/>
    </location>
</feature>
<sequence length="82" mass="8918">MHNCGIVCEREVLQSGRHSENNGSLQPKRGPSDLWGRRWHSDSESTLRSAGILLSRVQAAASASWPDGGLESLRSPYSGLTL</sequence>
<organism evidence="2 3">
    <name type="scientific">Plakobranchus ocellatus</name>
    <dbReference type="NCBI Taxonomy" id="259542"/>
    <lineage>
        <taxon>Eukaryota</taxon>
        <taxon>Metazoa</taxon>
        <taxon>Spiralia</taxon>
        <taxon>Lophotrochozoa</taxon>
        <taxon>Mollusca</taxon>
        <taxon>Gastropoda</taxon>
        <taxon>Heterobranchia</taxon>
        <taxon>Euthyneura</taxon>
        <taxon>Panpulmonata</taxon>
        <taxon>Sacoglossa</taxon>
        <taxon>Placobranchoidea</taxon>
        <taxon>Plakobranchidae</taxon>
        <taxon>Plakobranchus</taxon>
    </lineage>
</organism>
<keyword evidence="3" id="KW-1185">Reference proteome</keyword>
<evidence type="ECO:0000256" key="1">
    <source>
        <dbReference type="SAM" id="MobiDB-lite"/>
    </source>
</evidence>
<dbReference type="AlphaFoldDB" id="A0AAV4A8G1"/>
<proteinExistence type="predicted"/>
<reference evidence="2 3" key="1">
    <citation type="journal article" date="2021" name="Elife">
        <title>Chloroplast acquisition without the gene transfer in kleptoplastic sea slugs, Plakobranchus ocellatus.</title>
        <authorList>
            <person name="Maeda T."/>
            <person name="Takahashi S."/>
            <person name="Yoshida T."/>
            <person name="Shimamura S."/>
            <person name="Takaki Y."/>
            <person name="Nagai Y."/>
            <person name="Toyoda A."/>
            <person name="Suzuki Y."/>
            <person name="Arimoto A."/>
            <person name="Ishii H."/>
            <person name="Satoh N."/>
            <person name="Nishiyama T."/>
            <person name="Hasebe M."/>
            <person name="Maruyama T."/>
            <person name="Minagawa J."/>
            <person name="Obokata J."/>
            <person name="Shigenobu S."/>
        </authorList>
    </citation>
    <scope>NUCLEOTIDE SEQUENCE [LARGE SCALE GENOMIC DNA]</scope>
</reference>
<dbReference type="Proteomes" id="UP000735302">
    <property type="component" value="Unassembled WGS sequence"/>
</dbReference>
<name>A0AAV4A8G1_9GAST</name>
<evidence type="ECO:0000313" key="3">
    <source>
        <dbReference type="Proteomes" id="UP000735302"/>
    </source>
</evidence>
<accession>A0AAV4A8G1</accession>
<protein>
    <submittedName>
        <fullName evidence="2">Uncharacterized protein</fullName>
    </submittedName>
</protein>
<dbReference type="EMBL" id="BLXT01003727">
    <property type="protein sequence ID" value="GFO03650.1"/>
    <property type="molecule type" value="Genomic_DNA"/>
</dbReference>
<comment type="caution">
    <text evidence="2">The sequence shown here is derived from an EMBL/GenBank/DDBJ whole genome shotgun (WGS) entry which is preliminary data.</text>
</comment>
<evidence type="ECO:0000313" key="2">
    <source>
        <dbReference type="EMBL" id="GFO03650.1"/>
    </source>
</evidence>
<feature type="region of interest" description="Disordered" evidence="1">
    <location>
        <begin position="63"/>
        <end position="82"/>
    </location>
</feature>